<feature type="region of interest" description="Disordered" evidence="4">
    <location>
        <begin position="1"/>
        <end position="59"/>
    </location>
</feature>
<organism evidence="6 7">
    <name type="scientific">Pseudaquabacterium pictum</name>
    <dbReference type="NCBI Taxonomy" id="2315236"/>
    <lineage>
        <taxon>Bacteria</taxon>
        <taxon>Pseudomonadati</taxon>
        <taxon>Pseudomonadota</taxon>
        <taxon>Betaproteobacteria</taxon>
        <taxon>Burkholderiales</taxon>
        <taxon>Sphaerotilaceae</taxon>
        <taxon>Pseudaquabacterium</taxon>
    </lineage>
</organism>
<accession>A0A480ANU5</accession>
<feature type="compositionally biased region" description="Low complexity" evidence="4">
    <location>
        <begin position="44"/>
        <end position="59"/>
    </location>
</feature>
<dbReference type="PANTHER" id="PTHR38106">
    <property type="entry name" value="RNA CHAPERONE PROQ"/>
    <property type="match status" value="1"/>
</dbReference>
<dbReference type="Pfam" id="PF04352">
    <property type="entry name" value="ProQ"/>
    <property type="match status" value="1"/>
</dbReference>
<keyword evidence="2" id="KW-0694">RNA-binding</keyword>
<evidence type="ECO:0000256" key="3">
    <source>
        <dbReference type="ARBA" id="ARBA00023186"/>
    </source>
</evidence>
<feature type="compositionally biased region" description="Basic and acidic residues" evidence="4">
    <location>
        <begin position="278"/>
        <end position="291"/>
    </location>
</feature>
<name>A0A480ANU5_9BURK</name>
<dbReference type="Proteomes" id="UP000301751">
    <property type="component" value="Unassembled WGS sequence"/>
</dbReference>
<protein>
    <recommendedName>
        <fullName evidence="5">ProQ/FinO domain-containing protein</fullName>
    </recommendedName>
</protein>
<keyword evidence="3" id="KW-0143">Chaperone</keyword>
<feature type="compositionally biased region" description="Low complexity" evidence="4">
    <location>
        <begin position="300"/>
        <end position="310"/>
    </location>
</feature>
<dbReference type="Gene3D" id="1.10.1710.10">
    <property type="entry name" value="ProQ/FinO domain"/>
    <property type="match status" value="1"/>
</dbReference>
<feature type="compositionally biased region" description="Low complexity" evidence="4">
    <location>
        <begin position="14"/>
        <end position="25"/>
    </location>
</feature>
<dbReference type="SUPFAM" id="SSF48657">
    <property type="entry name" value="FinO-like"/>
    <property type="match status" value="1"/>
</dbReference>
<feature type="region of interest" description="Disordered" evidence="4">
    <location>
        <begin position="158"/>
        <end position="190"/>
    </location>
</feature>
<dbReference type="InterPro" id="IPR023529">
    <property type="entry name" value="ProQ"/>
</dbReference>
<dbReference type="RefSeq" id="WP_137731097.1">
    <property type="nucleotide sequence ID" value="NZ_BJCL01000001.1"/>
</dbReference>
<evidence type="ECO:0000256" key="2">
    <source>
        <dbReference type="ARBA" id="ARBA00022884"/>
    </source>
</evidence>
<dbReference type="GO" id="GO:0005829">
    <property type="term" value="C:cytosol"/>
    <property type="evidence" value="ECO:0007669"/>
    <property type="project" value="TreeGrafter"/>
</dbReference>
<evidence type="ECO:0000313" key="6">
    <source>
        <dbReference type="EMBL" id="GCL61335.1"/>
    </source>
</evidence>
<evidence type="ECO:0000259" key="5">
    <source>
        <dbReference type="SMART" id="SM00945"/>
    </source>
</evidence>
<evidence type="ECO:0000256" key="1">
    <source>
        <dbReference type="ARBA" id="ARBA00022490"/>
    </source>
</evidence>
<dbReference type="AlphaFoldDB" id="A0A480ANU5"/>
<dbReference type="EMBL" id="BJCL01000001">
    <property type="protein sequence ID" value="GCL61335.1"/>
    <property type="molecule type" value="Genomic_DNA"/>
</dbReference>
<gene>
    <name evidence="6" type="ORF">AQPW35_04160</name>
</gene>
<feature type="compositionally biased region" description="Basic and acidic residues" evidence="4">
    <location>
        <begin position="246"/>
        <end position="266"/>
    </location>
</feature>
<dbReference type="SMART" id="SM00945">
    <property type="entry name" value="ProQ"/>
    <property type="match status" value="1"/>
</dbReference>
<dbReference type="GO" id="GO:0033592">
    <property type="term" value="F:RNA strand annealing activity"/>
    <property type="evidence" value="ECO:0007669"/>
    <property type="project" value="InterPro"/>
</dbReference>
<dbReference type="GO" id="GO:0034057">
    <property type="term" value="F:RNA strand-exchange activity"/>
    <property type="evidence" value="ECO:0007669"/>
    <property type="project" value="InterPro"/>
</dbReference>
<dbReference type="InterPro" id="IPR016103">
    <property type="entry name" value="ProQ/FinO"/>
</dbReference>
<feature type="domain" description="ProQ/FinO" evidence="5">
    <location>
        <begin position="63"/>
        <end position="170"/>
    </location>
</feature>
<dbReference type="InterPro" id="IPR036442">
    <property type="entry name" value="ProQ/FinO_sf"/>
</dbReference>
<feature type="region of interest" description="Disordered" evidence="4">
    <location>
        <begin position="234"/>
        <end position="310"/>
    </location>
</feature>
<keyword evidence="1" id="KW-0963">Cytoplasm</keyword>
<comment type="caution">
    <text evidence="6">The sequence shown here is derived from an EMBL/GenBank/DDBJ whole genome shotgun (WGS) entry which is preliminary data.</text>
</comment>
<dbReference type="GO" id="GO:0010608">
    <property type="term" value="P:post-transcriptional regulation of gene expression"/>
    <property type="evidence" value="ECO:0007669"/>
    <property type="project" value="InterPro"/>
</dbReference>
<proteinExistence type="predicted"/>
<keyword evidence="7" id="KW-1185">Reference proteome</keyword>
<reference evidence="7" key="1">
    <citation type="submission" date="2019-03" db="EMBL/GenBank/DDBJ databases">
        <title>Aquabacterium pictum sp.nov., the first bacteriochlorophyll a-containing freshwater bacterium in the genus Aquabacterium of the class Betaproteobacteria.</title>
        <authorList>
            <person name="Hirose S."/>
            <person name="Tank M."/>
            <person name="Hara E."/>
            <person name="Tamaki H."/>
            <person name="Takaichi S."/>
            <person name="Haruta S."/>
            <person name="Hanada S."/>
        </authorList>
    </citation>
    <scope>NUCLEOTIDE SEQUENCE [LARGE SCALE GENOMIC DNA]</scope>
    <source>
        <strain evidence="7">W35</strain>
    </source>
</reference>
<sequence length="310" mass="33280">MPDPTDLPVPPLPEDAAPAAAPAEPVEAEDHGDAPEADADAAHEATAPDVTAPGTSAPALPLLTPAATAELLRQHFPALFSGPAKPFKLRIQQDIQARVPGVFSKASLSAYFRRHTGSTAYLIGLSKASQRFDLDGQPAGELSDEHKQAAVAELARRRQLTREREQQAHAQQREQQREAQRAEMAQQAEQQQARLARAALLRDFQRTTLTMANFCALKGMTPEVLNPLLEQAKKEAAEAPPTPPRGFDDRRGPRPEGRPDNRRDAGAPRGPGAPGGPRPDHRGPRRDDRRPARPGGTAGPRGPRGPAGQS</sequence>
<evidence type="ECO:0000313" key="7">
    <source>
        <dbReference type="Proteomes" id="UP000301751"/>
    </source>
</evidence>
<evidence type="ECO:0000256" key="4">
    <source>
        <dbReference type="SAM" id="MobiDB-lite"/>
    </source>
</evidence>
<dbReference type="OrthoDB" id="9180746at2"/>
<feature type="compositionally biased region" description="Basic and acidic residues" evidence="4">
    <location>
        <begin position="158"/>
        <end position="181"/>
    </location>
</feature>
<feature type="compositionally biased region" description="Pro residues" evidence="4">
    <location>
        <begin position="1"/>
        <end position="13"/>
    </location>
</feature>
<dbReference type="PANTHER" id="PTHR38106:SF1">
    <property type="entry name" value="RNA CHAPERONE PROQ"/>
    <property type="match status" value="1"/>
</dbReference>